<comment type="subcellular location">
    <subcellularLocation>
        <location evidence="1 8">Nucleus</location>
    </subcellularLocation>
</comment>
<dbReference type="PANTHER" id="PTHR18847">
    <property type="entry name" value="20 KD NUCLEAR CAP BINDING PROTEIN"/>
    <property type="match status" value="1"/>
</dbReference>
<evidence type="ECO:0000313" key="11">
    <source>
        <dbReference type="EMBL" id="PWN95193.1"/>
    </source>
</evidence>
<dbReference type="RefSeq" id="XP_025595472.1">
    <property type="nucleotide sequence ID" value="XM_025739836.1"/>
</dbReference>
<dbReference type="CDD" id="cd12240">
    <property type="entry name" value="RRM_NCBP2"/>
    <property type="match status" value="1"/>
</dbReference>
<dbReference type="GO" id="GO:0005846">
    <property type="term" value="C:nuclear cap binding complex"/>
    <property type="evidence" value="ECO:0007669"/>
    <property type="project" value="InterPro"/>
</dbReference>
<dbReference type="GeneID" id="37267382"/>
<dbReference type="Gene3D" id="3.30.70.330">
    <property type="match status" value="1"/>
</dbReference>
<feature type="non-terminal residue" evidence="11">
    <location>
        <position position="177"/>
    </location>
</feature>
<feature type="domain" description="RRM" evidence="10">
    <location>
        <begin position="34"/>
        <end position="118"/>
    </location>
</feature>
<dbReference type="InterPro" id="IPR035979">
    <property type="entry name" value="RBD_domain_sf"/>
</dbReference>
<dbReference type="PANTHER" id="PTHR18847:SF0">
    <property type="entry name" value="NUCLEAR CAP-BINDING PROTEIN SUBUNIT 2"/>
    <property type="match status" value="1"/>
</dbReference>
<dbReference type="GO" id="GO:0000339">
    <property type="term" value="F:RNA cap binding"/>
    <property type="evidence" value="ECO:0007669"/>
    <property type="project" value="InterPro"/>
</dbReference>
<evidence type="ECO:0000256" key="2">
    <source>
        <dbReference type="ARBA" id="ARBA00010725"/>
    </source>
</evidence>
<name>A0A316Z4V4_9BASI</name>
<dbReference type="AlphaFoldDB" id="A0A316Z4V4"/>
<evidence type="ECO:0000256" key="6">
    <source>
        <dbReference type="ARBA" id="ARBA00023242"/>
    </source>
</evidence>
<evidence type="ECO:0000256" key="4">
    <source>
        <dbReference type="ARBA" id="ARBA00022884"/>
    </source>
</evidence>
<protein>
    <recommendedName>
        <fullName evidence="8">Nuclear cap-binding protein subunit 2</fullName>
    </recommendedName>
    <alternativeName>
        <fullName evidence="8">20 kDa nuclear cap-binding protein</fullName>
    </alternativeName>
</protein>
<dbReference type="PROSITE" id="PS50102">
    <property type="entry name" value="RRM"/>
    <property type="match status" value="1"/>
</dbReference>
<dbReference type="InterPro" id="IPR034148">
    <property type="entry name" value="NCBP2_RRM"/>
</dbReference>
<feature type="region of interest" description="Disordered" evidence="9">
    <location>
        <begin position="157"/>
        <end position="177"/>
    </location>
</feature>
<evidence type="ECO:0000256" key="8">
    <source>
        <dbReference type="RuleBase" id="RU364036"/>
    </source>
</evidence>
<comment type="similarity">
    <text evidence="2 8">Belongs to the RRM NCBP2 family.</text>
</comment>
<dbReference type="OrthoDB" id="201398at2759"/>
<reference evidence="11 12" key="1">
    <citation type="journal article" date="2018" name="Mol. Biol. Evol.">
        <title>Broad Genomic Sampling Reveals a Smut Pathogenic Ancestry of the Fungal Clade Ustilaginomycotina.</title>
        <authorList>
            <person name="Kijpornyongpan T."/>
            <person name="Mondo S.J."/>
            <person name="Barry K."/>
            <person name="Sandor L."/>
            <person name="Lee J."/>
            <person name="Lipzen A."/>
            <person name="Pangilinan J."/>
            <person name="LaButti K."/>
            <person name="Hainaut M."/>
            <person name="Henrissat B."/>
            <person name="Grigoriev I.V."/>
            <person name="Spatafora J.W."/>
            <person name="Aime M.C."/>
        </authorList>
    </citation>
    <scope>NUCLEOTIDE SEQUENCE [LARGE SCALE GENOMIC DNA]</scope>
    <source>
        <strain evidence="11 12">MCA 4186</strain>
    </source>
</reference>
<dbReference type="FunFam" id="3.30.70.330:FF:000399">
    <property type="entry name" value="Nuclear cap-binding protein subunit 2"/>
    <property type="match status" value="1"/>
</dbReference>
<keyword evidence="3 8" id="KW-0507">mRNA processing</keyword>
<keyword evidence="4 7" id="KW-0694">RNA-binding</keyword>
<dbReference type="STRING" id="58919.A0A316Z4V4"/>
<dbReference type="GO" id="GO:0045292">
    <property type="term" value="P:mRNA cis splicing, via spliceosome"/>
    <property type="evidence" value="ECO:0007669"/>
    <property type="project" value="InterPro"/>
</dbReference>
<dbReference type="InterPro" id="IPR012677">
    <property type="entry name" value="Nucleotide-bd_a/b_plait_sf"/>
</dbReference>
<evidence type="ECO:0000256" key="1">
    <source>
        <dbReference type="ARBA" id="ARBA00004123"/>
    </source>
</evidence>
<keyword evidence="5 8" id="KW-0508">mRNA splicing</keyword>
<evidence type="ECO:0000256" key="7">
    <source>
        <dbReference type="PROSITE-ProRule" id="PRU00176"/>
    </source>
</evidence>
<dbReference type="InterPro" id="IPR000504">
    <property type="entry name" value="RRM_dom"/>
</dbReference>
<keyword evidence="12" id="KW-1185">Reference proteome</keyword>
<dbReference type="SMART" id="SM00360">
    <property type="entry name" value="RRM"/>
    <property type="match status" value="1"/>
</dbReference>
<dbReference type="Proteomes" id="UP000245946">
    <property type="component" value="Unassembled WGS sequence"/>
</dbReference>
<organism evidence="11 12">
    <name type="scientific">Tilletiopsis washingtonensis</name>
    <dbReference type="NCBI Taxonomy" id="58919"/>
    <lineage>
        <taxon>Eukaryota</taxon>
        <taxon>Fungi</taxon>
        <taxon>Dikarya</taxon>
        <taxon>Basidiomycota</taxon>
        <taxon>Ustilaginomycotina</taxon>
        <taxon>Exobasidiomycetes</taxon>
        <taxon>Entylomatales</taxon>
        <taxon>Entylomatales incertae sedis</taxon>
        <taxon>Tilletiopsis</taxon>
    </lineage>
</organism>
<dbReference type="EMBL" id="KZ819306">
    <property type="protein sequence ID" value="PWN95193.1"/>
    <property type="molecule type" value="Genomic_DNA"/>
</dbReference>
<proteinExistence type="inferred from homology"/>
<dbReference type="GO" id="GO:0005634">
    <property type="term" value="C:nucleus"/>
    <property type="evidence" value="ECO:0007669"/>
    <property type="project" value="UniProtKB-SubCell"/>
</dbReference>
<gene>
    <name evidence="11" type="ORF">FA09DRAFT_282845</name>
</gene>
<sequence>MSSVVESADAPSTYRDSRATASRASQFDALAKTSTLYVGNLSFYTTEEQMYELFGRVAHPAQGGGIRRIIMGLDRMAKTPCGFAFVEYYTHAEALSCMRHISGTKLDERVIRCDLDPGYVDGRQYGRGRSGGQVRDEYRQEYDAGRGGWGHLRLQEEEERLRRERERREEHEGLYRE</sequence>
<evidence type="ECO:0000259" key="10">
    <source>
        <dbReference type="PROSITE" id="PS50102"/>
    </source>
</evidence>
<dbReference type="Pfam" id="PF00076">
    <property type="entry name" value="RRM_1"/>
    <property type="match status" value="1"/>
</dbReference>
<evidence type="ECO:0000256" key="5">
    <source>
        <dbReference type="ARBA" id="ARBA00023187"/>
    </source>
</evidence>
<accession>A0A316Z4V4</accession>
<keyword evidence="6 8" id="KW-0539">Nucleus</keyword>
<evidence type="ECO:0000313" key="12">
    <source>
        <dbReference type="Proteomes" id="UP000245946"/>
    </source>
</evidence>
<evidence type="ECO:0000256" key="9">
    <source>
        <dbReference type="SAM" id="MobiDB-lite"/>
    </source>
</evidence>
<evidence type="ECO:0000256" key="3">
    <source>
        <dbReference type="ARBA" id="ARBA00022664"/>
    </source>
</evidence>
<dbReference type="InterPro" id="IPR027157">
    <property type="entry name" value="NCBP2"/>
</dbReference>
<dbReference type="SUPFAM" id="SSF54928">
    <property type="entry name" value="RNA-binding domain, RBD"/>
    <property type="match status" value="1"/>
</dbReference>